<dbReference type="STRING" id="1678840.ATC1_131242"/>
<evidence type="ECO:0000313" key="2">
    <source>
        <dbReference type="EMBL" id="GAP41257.1"/>
    </source>
</evidence>
<keyword evidence="1" id="KW-0472">Membrane</keyword>
<sequence>MTFPAIIFSIIISSLYATIYHFILGENIFHLFVYVVVAVGGFFIGQYLDTLLKFHFFQIGTINFGTGSFFSIFLLLLSGWISRSIK</sequence>
<keyword evidence="3" id="KW-1185">Reference proteome</keyword>
<proteinExistence type="predicted"/>
<keyword evidence="1" id="KW-1133">Transmembrane helix</keyword>
<feature type="transmembrane region" description="Helical" evidence="1">
    <location>
        <begin position="31"/>
        <end position="48"/>
    </location>
</feature>
<dbReference type="AlphaFoldDB" id="A0A0S7BX59"/>
<evidence type="ECO:0008006" key="4">
    <source>
        <dbReference type="Google" id="ProtNLM"/>
    </source>
</evidence>
<feature type="transmembrane region" description="Helical" evidence="1">
    <location>
        <begin position="54"/>
        <end position="77"/>
    </location>
</feature>
<gene>
    <name evidence="2" type="ORF">ATC1_131242</name>
</gene>
<protein>
    <recommendedName>
        <fullName evidence="4">Transglycosylase associated protein</fullName>
    </recommendedName>
</protein>
<accession>A0A0S7BX59</accession>
<dbReference type="Proteomes" id="UP000053370">
    <property type="component" value="Unassembled WGS sequence"/>
</dbReference>
<reference evidence="2" key="1">
    <citation type="journal article" date="2015" name="Genome Announc.">
        <title>Draft Genome Sequence of Anaerolineae Strain TC1, a Novel Isolate from a Methanogenic Wastewater Treatment System.</title>
        <authorList>
            <person name="Matsuura N."/>
            <person name="Tourlousse D.M."/>
            <person name="Sun L."/>
            <person name="Toyonaga M."/>
            <person name="Kuroda K."/>
            <person name="Ohashi A."/>
            <person name="Cruz R."/>
            <person name="Yamaguchi T."/>
            <person name="Sekiguchi Y."/>
        </authorList>
    </citation>
    <scope>NUCLEOTIDE SEQUENCE [LARGE SCALE GENOMIC DNA]</scope>
    <source>
        <strain evidence="2">TC1</strain>
    </source>
</reference>
<feature type="transmembrane region" description="Helical" evidence="1">
    <location>
        <begin position="6"/>
        <end position="24"/>
    </location>
</feature>
<keyword evidence="1" id="KW-0812">Transmembrane</keyword>
<evidence type="ECO:0000313" key="3">
    <source>
        <dbReference type="Proteomes" id="UP000053370"/>
    </source>
</evidence>
<dbReference type="EMBL" id="DF968181">
    <property type="protein sequence ID" value="GAP41257.1"/>
    <property type="molecule type" value="Genomic_DNA"/>
</dbReference>
<dbReference type="RefSeq" id="WP_062282109.1">
    <property type="nucleotide sequence ID" value="NZ_DF968181.1"/>
</dbReference>
<evidence type="ECO:0000256" key="1">
    <source>
        <dbReference type="SAM" id="Phobius"/>
    </source>
</evidence>
<organism evidence="2">
    <name type="scientific">Flexilinea flocculi</name>
    <dbReference type="NCBI Taxonomy" id="1678840"/>
    <lineage>
        <taxon>Bacteria</taxon>
        <taxon>Bacillati</taxon>
        <taxon>Chloroflexota</taxon>
        <taxon>Anaerolineae</taxon>
        <taxon>Anaerolineales</taxon>
        <taxon>Anaerolineaceae</taxon>
        <taxon>Flexilinea</taxon>
    </lineage>
</organism>
<name>A0A0S7BX59_9CHLR</name>